<dbReference type="InParanoid" id="A0A507AR73"/>
<dbReference type="InterPro" id="IPR012341">
    <property type="entry name" value="6hp_glycosidase-like_sf"/>
</dbReference>
<evidence type="ECO:0000256" key="1">
    <source>
        <dbReference type="ARBA" id="ARBA00022801"/>
    </source>
</evidence>
<dbReference type="GO" id="GO:0005975">
    <property type="term" value="P:carbohydrate metabolic process"/>
    <property type="evidence" value="ECO:0007669"/>
    <property type="project" value="InterPro"/>
</dbReference>
<accession>A0A507AR73</accession>
<dbReference type="InterPro" id="IPR008928">
    <property type="entry name" value="6-hairpin_glycosidase_sf"/>
</dbReference>
<dbReference type="InterPro" id="IPR010905">
    <property type="entry name" value="Glyco_hydro_88"/>
</dbReference>
<dbReference type="InterPro" id="IPR052043">
    <property type="entry name" value="PolySaccharide_Degr_Enz"/>
</dbReference>
<name>A0A507AR73_9PEZI</name>
<dbReference type="AlphaFoldDB" id="A0A507AR73"/>
<sequence>MPTHVEGIASADIHKKIQLLIRELVTPRPTADEWLVVLADGSKIDPKGWNDWEWTHGVGLYGIWKYYELTGEAEWLKIIEDWFRARFEEGHKGKNINTMAVFLTLAYVYEQTRNPVYKPWLESWAEWTMHDLPRTKYGGLQHMTYLSDNDQELWDDTLVMTVLPLTKIGLVLNRPEYVAEAKRQFLLHIQYLFDTKTGLFFHGWCFNGNHNFAKALWGRGNSWVTLAIPEFLELLQLDRDDPLQAHLIHTLSAQCEALVGMQQPDGLWRTLLDIPESEGSYPESSATAGFAYGILKAQRLRYLESGKMYSEVGVKAVKGVLANISPEGELLNTSYGTAMGHDLQHYKDIPITAMPYGQAMAMMALVEFLRAYI</sequence>
<dbReference type="RefSeq" id="XP_030995046.1">
    <property type="nucleotide sequence ID" value="XM_031140927.1"/>
</dbReference>
<keyword evidence="1" id="KW-0378">Hydrolase</keyword>
<reference evidence="2 3" key="1">
    <citation type="submission" date="2019-06" db="EMBL/GenBank/DDBJ databases">
        <title>Draft genome sequence of the filamentous fungus Phialemoniopsis curvata isolated from diesel fuel.</title>
        <authorList>
            <person name="Varaljay V.A."/>
            <person name="Lyon W.J."/>
            <person name="Crouch A.L."/>
            <person name="Drake C.E."/>
            <person name="Hollomon J.M."/>
            <person name="Nadeau L.J."/>
            <person name="Nunn H.S."/>
            <person name="Stevenson B.S."/>
            <person name="Bojanowski C.L."/>
            <person name="Crookes-Goodson W.J."/>
        </authorList>
    </citation>
    <scope>NUCLEOTIDE SEQUENCE [LARGE SCALE GENOMIC DNA]</scope>
    <source>
        <strain evidence="2 3">D216</strain>
    </source>
</reference>
<dbReference type="PANTHER" id="PTHR33886:SF8">
    <property type="entry name" value="UNSATURATED RHAMNOGALACTURONAN HYDROLASE (EUROFUNG)"/>
    <property type="match status" value="1"/>
</dbReference>
<dbReference type="GeneID" id="41973755"/>
<dbReference type="GO" id="GO:0016787">
    <property type="term" value="F:hydrolase activity"/>
    <property type="evidence" value="ECO:0007669"/>
    <property type="project" value="UniProtKB-KW"/>
</dbReference>
<organism evidence="2 3">
    <name type="scientific">Thyridium curvatum</name>
    <dbReference type="NCBI Taxonomy" id="1093900"/>
    <lineage>
        <taxon>Eukaryota</taxon>
        <taxon>Fungi</taxon>
        <taxon>Dikarya</taxon>
        <taxon>Ascomycota</taxon>
        <taxon>Pezizomycotina</taxon>
        <taxon>Sordariomycetes</taxon>
        <taxon>Sordariomycetidae</taxon>
        <taxon>Thyridiales</taxon>
        <taxon>Thyridiaceae</taxon>
        <taxon>Thyridium</taxon>
    </lineage>
</organism>
<proteinExistence type="predicted"/>
<dbReference type="STRING" id="1093900.A0A507AR73"/>
<dbReference type="PANTHER" id="PTHR33886">
    <property type="entry name" value="UNSATURATED RHAMNOGALACTURONAN HYDROLASE (EUROFUNG)"/>
    <property type="match status" value="1"/>
</dbReference>
<comment type="caution">
    <text evidence="2">The sequence shown here is derived from an EMBL/GenBank/DDBJ whole genome shotgun (WGS) entry which is preliminary data.</text>
</comment>
<keyword evidence="3" id="KW-1185">Reference proteome</keyword>
<dbReference type="SUPFAM" id="SSF48208">
    <property type="entry name" value="Six-hairpin glycosidases"/>
    <property type="match status" value="1"/>
</dbReference>
<gene>
    <name evidence="2" type="ORF">E0L32_006308</name>
</gene>
<evidence type="ECO:0000313" key="3">
    <source>
        <dbReference type="Proteomes" id="UP000319257"/>
    </source>
</evidence>
<evidence type="ECO:0008006" key="4">
    <source>
        <dbReference type="Google" id="ProtNLM"/>
    </source>
</evidence>
<protein>
    <recommendedName>
        <fullName evidence="4">Glycosyl hydrolase family 88</fullName>
    </recommendedName>
</protein>
<dbReference type="Gene3D" id="1.50.10.10">
    <property type="match status" value="1"/>
</dbReference>
<dbReference type="Proteomes" id="UP000319257">
    <property type="component" value="Unassembled WGS sequence"/>
</dbReference>
<dbReference type="Pfam" id="PF07470">
    <property type="entry name" value="Glyco_hydro_88"/>
    <property type="match status" value="1"/>
</dbReference>
<evidence type="ECO:0000313" key="2">
    <source>
        <dbReference type="EMBL" id="TPX13335.1"/>
    </source>
</evidence>
<dbReference type="EMBL" id="SKBQ01000035">
    <property type="protein sequence ID" value="TPX13335.1"/>
    <property type="molecule type" value="Genomic_DNA"/>
</dbReference>
<dbReference type="OrthoDB" id="2305845at2759"/>